<dbReference type="KEGG" id="aamy:GFC30_2304"/>
<accession>A0A167TFZ1</accession>
<dbReference type="EMBL" id="CP015438">
    <property type="protein sequence ID" value="ANB60554.1"/>
    <property type="molecule type" value="Genomic_DNA"/>
</dbReference>
<organism evidence="2 3">
    <name type="scientific">Anoxybacteroides amylolyticum</name>
    <dbReference type="NCBI Taxonomy" id="294699"/>
    <lineage>
        <taxon>Bacteria</taxon>
        <taxon>Bacillati</taxon>
        <taxon>Bacillota</taxon>
        <taxon>Bacilli</taxon>
        <taxon>Bacillales</taxon>
        <taxon>Anoxybacillaceae</taxon>
        <taxon>Anoxybacteroides</taxon>
    </lineage>
</organism>
<sequence>MNFIHEARHLVGHTVRVITVHGTFTGTLLSVGNDFLVMRVRIGGRLRRLLIRLALIIALFRLLGPVSTGYERSHHTSDDDDFLEQYLLDDDD</sequence>
<dbReference type="Proteomes" id="UP000076865">
    <property type="component" value="Chromosome"/>
</dbReference>
<keyword evidence="1" id="KW-0472">Membrane</keyword>
<evidence type="ECO:0000256" key="1">
    <source>
        <dbReference type="SAM" id="Phobius"/>
    </source>
</evidence>
<evidence type="ECO:0000313" key="2">
    <source>
        <dbReference type="EMBL" id="ANB60554.1"/>
    </source>
</evidence>
<dbReference type="PATRIC" id="fig|294699.3.peg.2383"/>
<evidence type="ECO:0000313" key="3">
    <source>
        <dbReference type="Proteomes" id="UP000076865"/>
    </source>
</evidence>
<feature type="transmembrane region" description="Helical" evidence="1">
    <location>
        <begin position="49"/>
        <end position="70"/>
    </location>
</feature>
<keyword evidence="1" id="KW-1133">Transmembrane helix</keyword>
<keyword evidence="1" id="KW-0812">Transmembrane</keyword>
<reference evidence="2 3" key="1">
    <citation type="journal article" date="2006" name="Syst. Appl. Microbiol.">
        <title>Anoxybacillus amylolyticus sp. nov., a thermophilic amylase producing bacterium isolated from Mount Rittmann (Antarctica).</title>
        <authorList>
            <person name="Poli A."/>
            <person name="Esposito E."/>
            <person name="Lama L."/>
            <person name="Orlando P."/>
            <person name="Nicolaus G."/>
            <person name="de Appolonia F."/>
            <person name="Gambacorta A."/>
            <person name="Nicolaus B."/>
        </authorList>
    </citation>
    <scope>NUCLEOTIDE SEQUENCE [LARGE SCALE GENOMIC DNA]</scope>
    <source>
        <strain evidence="2 3">DSM 15939</strain>
    </source>
</reference>
<dbReference type="AlphaFoldDB" id="A0A167TFZ1"/>
<protein>
    <submittedName>
        <fullName evidence="2">Uncharacterized protein</fullName>
    </submittedName>
</protein>
<name>A0A167TFZ1_9BACL</name>
<keyword evidence="3" id="KW-1185">Reference proteome</keyword>
<gene>
    <name evidence="2" type="ORF">GFC30_2304</name>
</gene>
<proteinExistence type="predicted"/>